<dbReference type="AlphaFoldDB" id="A0A081C9R6"/>
<comment type="subcellular location">
    <subcellularLocation>
        <location evidence="1">Cell inner membrane</location>
        <topology evidence="1">Multi-pass membrane protein</topology>
    </subcellularLocation>
</comment>
<dbReference type="InterPro" id="IPR010656">
    <property type="entry name" value="DctM"/>
</dbReference>
<feature type="transmembrane region" description="Helical" evidence="7">
    <location>
        <begin position="6"/>
        <end position="36"/>
    </location>
</feature>
<sequence>MGYVALLFGLLIALIFFGFPIYLSICISSLVLVWLLDYPLSLVIIKIFGGIDSFSLMAIPFFILAGNIMMESKITDRIVDFSDALVGRFKGGLGHVNILSSMFFAGIQGSGVADASAIGMVMIPPMVKQGYDRDYAVAVTASSSTIGPIIPPSIAMIMFAYYTELSVGKLFLGGLIPGILIGVGLMLVNAVMFRWRGYQFQSRKHTVKEIFITGFRSIGALMMPFIIIFGIISGVFTPTESGIAATVYGLVYGLLISRQLKLRRLPKVIIDAANTTAVVMIILAMAGIFSNILTRLRFQQLLIQHVILAIPDKYLATLTIMGLLILLGLFIDPAVLIVMFASTIYAAGNVLGFDPIHFGVLMVITMLMGAVTPPVGSMLFISCSIANIQLEESVKILLPFILVLLVVAVAILFIPGLVLWVNNLVF</sequence>
<evidence type="ECO:0000256" key="7">
    <source>
        <dbReference type="SAM" id="Phobius"/>
    </source>
</evidence>
<dbReference type="HOGENOM" id="CLU_019824_4_1_0"/>
<dbReference type="Proteomes" id="UP000030661">
    <property type="component" value="Unassembled WGS sequence"/>
</dbReference>
<feature type="transmembrane region" description="Helical" evidence="7">
    <location>
        <begin position="359"/>
        <end position="390"/>
    </location>
</feature>
<feature type="transmembrane region" description="Helical" evidence="7">
    <location>
        <begin position="314"/>
        <end position="347"/>
    </location>
</feature>
<evidence type="ECO:0000256" key="1">
    <source>
        <dbReference type="ARBA" id="ARBA00004429"/>
    </source>
</evidence>
<proteinExistence type="predicted"/>
<keyword evidence="3" id="KW-0997">Cell inner membrane</keyword>
<dbReference type="EMBL" id="DF820478">
    <property type="protein sequence ID" value="GAK61321.1"/>
    <property type="molecule type" value="Genomic_DNA"/>
</dbReference>
<organism evidence="9">
    <name type="scientific">Vecturithrix granuli</name>
    <dbReference type="NCBI Taxonomy" id="1499967"/>
    <lineage>
        <taxon>Bacteria</taxon>
        <taxon>Candidatus Moduliflexota</taxon>
        <taxon>Candidatus Vecturitrichia</taxon>
        <taxon>Candidatus Vecturitrichales</taxon>
        <taxon>Candidatus Vecturitrichaceae</taxon>
        <taxon>Candidatus Vecturithrix</taxon>
    </lineage>
</organism>
<dbReference type="GO" id="GO:0005886">
    <property type="term" value="C:plasma membrane"/>
    <property type="evidence" value="ECO:0007669"/>
    <property type="project" value="UniProtKB-SubCell"/>
</dbReference>
<dbReference type="PANTHER" id="PTHR33362">
    <property type="entry name" value="SIALIC ACID TRAP TRANSPORTER PERMEASE PROTEIN SIAT-RELATED"/>
    <property type="match status" value="1"/>
</dbReference>
<evidence type="ECO:0000256" key="4">
    <source>
        <dbReference type="ARBA" id="ARBA00022692"/>
    </source>
</evidence>
<keyword evidence="10" id="KW-1185">Reference proteome</keyword>
<gene>
    <name evidence="9" type="ORF">U27_01221</name>
</gene>
<evidence type="ECO:0000256" key="6">
    <source>
        <dbReference type="ARBA" id="ARBA00023136"/>
    </source>
</evidence>
<dbReference type="NCBIfam" id="TIGR00786">
    <property type="entry name" value="dctM"/>
    <property type="match status" value="1"/>
</dbReference>
<keyword evidence="4 7" id="KW-0812">Transmembrane</keyword>
<evidence type="ECO:0000256" key="3">
    <source>
        <dbReference type="ARBA" id="ARBA00022519"/>
    </source>
</evidence>
<dbReference type="STRING" id="1499967.U27_01221"/>
<feature type="transmembrane region" description="Helical" evidence="7">
    <location>
        <begin position="43"/>
        <end position="63"/>
    </location>
</feature>
<dbReference type="InterPro" id="IPR004681">
    <property type="entry name" value="TRAP_DctM"/>
</dbReference>
<feature type="transmembrane region" description="Helical" evidence="7">
    <location>
        <begin position="135"/>
        <end position="162"/>
    </location>
</feature>
<dbReference type="PIRSF" id="PIRSF006066">
    <property type="entry name" value="HI0050"/>
    <property type="match status" value="1"/>
</dbReference>
<reference evidence="9" key="1">
    <citation type="journal article" date="2015" name="PeerJ">
        <title>First genomic representation of candidate bacterial phylum KSB3 points to enhanced environmental sensing as a trigger of wastewater bulking.</title>
        <authorList>
            <person name="Sekiguchi Y."/>
            <person name="Ohashi A."/>
            <person name="Parks D.H."/>
            <person name="Yamauchi T."/>
            <person name="Tyson G.W."/>
            <person name="Hugenholtz P."/>
        </authorList>
    </citation>
    <scope>NUCLEOTIDE SEQUENCE [LARGE SCALE GENOMIC DNA]</scope>
</reference>
<feature type="transmembrane region" description="Helical" evidence="7">
    <location>
        <begin position="396"/>
        <end position="421"/>
    </location>
</feature>
<feature type="transmembrane region" description="Helical" evidence="7">
    <location>
        <begin position="174"/>
        <end position="193"/>
    </location>
</feature>
<evidence type="ECO:0000313" key="9">
    <source>
        <dbReference type="EMBL" id="GAK61321.1"/>
    </source>
</evidence>
<keyword evidence="2" id="KW-1003">Cell membrane</keyword>
<keyword evidence="6 7" id="KW-0472">Membrane</keyword>
<protein>
    <submittedName>
        <fullName evidence="9">DctM9 protein</fullName>
    </submittedName>
</protein>
<dbReference type="GO" id="GO:0022857">
    <property type="term" value="F:transmembrane transporter activity"/>
    <property type="evidence" value="ECO:0007669"/>
    <property type="project" value="TreeGrafter"/>
</dbReference>
<evidence type="ECO:0000256" key="2">
    <source>
        <dbReference type="ARBA" id="ARBA00022475"/>
    </source>
</evidence>
<dbReference type="eggNOG" id="COG1593">
    <property type="taxonomic scope" value="Bacteria"/>
</dbReference>
<accession>A0A081C9R6</accession>
<keyword evidence="5 7" id="KW-1133">Transmembrane helix</keyword>
<feature type="transmembrane region" description="Helical" evidence="7">
    <location>
        <begin position="272"/>
        <end position="294"/>
    </location>
</feature>
<evidence type="ECO:0000313" key="10">
    <source>
        <dbReference type="Proteomes" id="UP000030661"/>
    </source>
</evidence>
<evidence type="ECO:0000259" key="8">
    <source>
        <dbReference type="Pfam" id="PF06808"/>
    </source>
</evidence>
<evidence type="ECO:0000256" key="5">
    <source>
        <dbReference type="ARBA" id="ARBA00022989"/>
    </source>
</evidence>
<feature type="transmembrane region" description="Helical" evidence="7">
    <location>
        <begin position="214"/>
        <end position="236"/>
    </location>
</feature>
<dbReference type="Pfam" id="PF06808">
    <property type="entry name" value="DctM"/>
    <property type="match status" value="1"/>
</dbReference>
<name>A0A081C9R6_VECG1</name>
<feature type="domain" description="TRAP C4-dicarboxylate transport system permease DctM subunit" evidence="8">
    <location>
        <begin position="8"/>
        <end position="417"/>
    </location>
</feature>